<keyword evidence="1" id="KW-0472">Membrane</keyword>
<organism evidence="2 3">
    <name type="scientific">Candidatus Uhrbacteria bacterium RIFCSPLOWO2_02_FULL_48_12</name>
    <dbReference type="NCBI Taxonomy" id="1802407"/>
    <lineage>
        <taxon>Bacteria</taxon>
        <taxon>Candidatus Uhriibacteriota</taxon>
    </lineage>
</organism>
<name>A0A1F7V700_9BACT</name>
<dbReference type="Proteomes" id="UP000178723">
    <property type="component" value="Unassembled WGS sequence"/>
</dbReference>
<keyword evidence="1" id="KW-0812">Transmembrane</keyword>
<proteinExistence type="predicted"/>
<evidence type="ECO:0000313" key="2">
    <source>
        <dbReference type="EMBL" id="OGL85734.1"/>
    </source>
</evidence>
<feature type="transmembrane region" description="Helical" evidence="1">
    <location>
        <begin position="30"/>
        <end position="49"/>
    </location>
</feature>
<feature type="transmembrane region" description="Helical" evidence="1">
    <location>
        <begin position="161"/>
        <end position="180"/>
    </location>
</feature>
<evidence type="ECO:0000313" key="3">
    <source>
        <dbReference type="Proteomes" id="UP000178723"/>
    </source>
</evidence>
<feature type="transmembrane region" description="Helical" evidence="1">
    <location>
        <begin position="186"/>
        <end position="206"/>
    </location>
</feature>
<sequence>MNERRNLTVVSTREEELTADELREQVRASLLAFVDFLYAVVFGLVLAGTYERIILSEELSVLNRAGNTILVLGVFYFLTWDWIHGRLLTLKNPYTGYRRFFVEVVIAFCGYGAALGAVRGRISFMIGIILILMLGAYWARRTSREYPESPDIWELWIIQRYQARHAVLVSIVTIAWYYVFGSTITFVESISFVAFGWVFVLVYEVIVERTSGIERGPGVPFISRRQLKAVKSFINKHLKPN</sequence>
<dbReference type="AlphaFoldDB" id="A0A1F7V700"/>
<comment type="caution">
    <text evidence="2">The sequence shown here is derived from an EMBL/GenBank/DDBJ whole genome shotgun (WGS) entry which is preliminary data.</text>
</comment>
<feature type="transmembrane region" description="Helical" evidence="1">
    <location>
        <begin position="61"/>
        <end position="79"/>
    </location>
</feature>
<feature type="transmembrane region" description="Helical" evidence="1">
    <location>
        <begin position="100"/>
        <end position="118"/>
    </location>
</feature>
<gene>
    <name evidence="2" type="ORF">A3I40_03070</name>
</gene>
<feature type="transmembrane region" description="Helical" evidence="1">
    <location>
        <begin position="124"/>
        <end position="140"/>
    </location>
</feature>
<evidence type="ECO:0000256" key="1">
    <source>
        <dbReference type="SAM" id="Phobius"/>
    </source>
</evidence>
<protein>
    <recommendedName>
        <fullName evidence="4">DUF1211 domain-containing protein</fullName>
    </recommendedName>
</protein>
<accession>A0A1F7V700</accession>
<dbReference type="EMBL" id="MGEP01000062">
    <property type="protein sequence ID" value="OGL85734.1"/>
    <property type="molecule type" value="Genomic_DNA"/>
</dbReference>
<evidence type="ECO:0008006" key="4">
    <source>
        <dbReference type="Google" id="ProtNLM"/>
    </source>
</evidence>
<keyword evidence="1" id="KW-1133">Transmembrane helix</keyword>
<reference evidence="2 3" key="1">
    <citation type="journal article" date="2016" name="Nat. Commun.">
        <title>Thousands of microbial genomes shed light on interconnected biogeochemical processes in an aquifer system.</title>
        <authorList>
            <person name="Anantharaman K."/>
            <person name="Brown C.T."/>
            <person name="Hug L.A."/>
            <person name="Sharon I."/>
            <person name="Castelle C.J."/>
            <person name="Probst A.J."/>
            <person name="Thomas B.C."/>
            <person name="Singh A."/>
            <person name="Wilkins M.J."/>
            <person name="Karaoz U."/>
            <person name="Brodie E.L."/>
            <person name="Williams K.H."/>
            <person name="Hubbard S.S."/>
            <person name="Banfield J.F."/>
        </authorList>
    </citation>
    <scope>NUCLEOTIDE SEQUENCE [LARGE SCALE GENOMIC DNA]</scope>
</reference>